<accession>A0A1B6KG42</accession>
<sequence>MEFKLQNGSRLSDLNGSMNSPFRVDNKARQELWNSLLEVYENEKGIKSNQKQCGIRESLHHNSQEQPIQNSGTVDMNKLIKFMKKHNKKDSAEIEIGCNNTLNEQIVRDRQKQKKLEKRKKHKKLREMKNNLHYKEPSQPQLIVLHEHEKKINQSSNEMIKVEGKKPHSTQNRYEKKLKKALLREKIKKDKMNNEVMYSKNEKEAVEKHKPCSVQHSKDKIKKRRDKGAVYKTLSSHLESKLRKKKKKLLLKQSLKDGSILHSMTNEIIDKLKSLPFKVDENQLIFMDPSHILKLLEYSNDYNKVNVKNVVCTNQDKNERPAETKEDDTFTTNQAESLVNTVGGKNTSSKHSRDVIIKKSLKKCKRQKFSKTLLSEPSNNIPEPQNIGPKEKRKYRKERSKYTIVDQKNSKINCQKINKFRHIRTNQKVMVRCKGDVLGENQINIFEDKNPEIFRGNLSSQNRKLSTIYSESFPNGHSEENSTMSNYMLPEHSISQDDNNIDKTQELNHCRSKCKSKHDKMINIAKPLISEDGKRLTLQLVKADAVTKNPEKVRNKVYNIERILSEDRCNTVKRDRLMFFYANRESSSTSRDSLNIAISRDTEITKNGSSNNVLNVVIKQVKSTMSSTLTSTEKQELREGGEKKPGNNEKVETSVSGGRERNSIEEKPLKEAGCQTEVFALNCVIQNDPRDITGMNSEAVGKDEAKPGILNECSNLHVDSSKNFGNKSSKGDDRFEEKNTHTNDVFINPLANDLSNLTNKTKNSGFNYDAISDMVHPPRLIQNVNKALYSLSNEVYKKTENDKGSNFCIPNKKLNVSSNKNGSNSHCLRKNVASIKPGQVSVNCNNSNTNLKITQNTPVMDESDYMESKLRKIGLTDKNSFIKVIESETQINDSNEKKLNSEIQTFMDLTLESLNKYEIMRKKYVHKVDIKPEISGHKNNTEFKNKHIHMSKPLMNKANDNQASLPNCVLKNNLKRPNTVHTIKHVPIEEIPIGDHFSFSVDKHTTGDQTNNLNQLIDKVQGNNNIKRENFVVVLPEEAEINSVTGVARTQIKHCNIPTPVRAHMFRVASTGVQTGKIDEVSPDKHVSFAHNRFNYEGKPLIPENTEHVSSPIVKTEKSPCVEKKVINVPRKKCSFIHVINNDMEKNSLNKTSRDAESGCINHTAGNGECSITTSYVPYSLSNENNQKENQIVGKINAIYDFLQYLNKMLKDNTIMKGNVNCNTNCNLGHLNSTLRCLCSNCMDILDQIETNHSISTTKPRDDNKGLDHGHNKSMFLNVVKKEVENDEISCVKYVSLKNIEPQGHKKHYFQSESHRRPFFVVIPSDEKLEENLQNTTESQNYNTVKLCLSDLQLSLEELIDTDLMEKKIRNSKVKEKGEKTTYQEKWRQNTGDYIHITNNPMHQRIKFKNHTVQNYRKYYEPIMNNKIINKPSKFPRENLNFESEIESTRDRTQACLSLDELSLLPEDNIQDFSSKAYKNTLDKNIACSKSLSSECIPYSQLKNKDRYTHYLSEKLSERHLINYEAYKMTKTFKPIAKTEEIYQDDCESSIRYGHTKSTVKEHDLKLSNDEYIVQSCRKVKSKILTKCNVAKSNVKLNSYLEDLETPFLLTHGRNGKTDISLEEKRCDKDLKCLRRHKNIESKHRLNCAFKLNELIRNESSVRIPKTCMFMKQDTNSKHCDDVNINRKCFTGRSPMVPKIEKSSTCKRNNTNLSTLYEPCHNRCDHPLEIPCRAKHSNSHCDSVLSSCSLKCGEAYTKKAIVNGKVNKEMKHSDVQSDRDARANNRVSATVKTLVKRNPVRNSYCNYNTVFNKSPCAEHYLVPLGTSISRVSLDGSVKGPIETNIVMGDNYHKYVSCVRETDSELSCGGPYSQYNDSVVFTNQQYAFVDNKSLPAYNTLLCSNIRSNTNMLAKTSDTENNTVGNRNGIFDTNGWISLSSCDLQNKTKSVVSKDVPDPENKVRLQMDLKMNDIMHVEFFCQPPVLQNSSVEKSI</sequence>
<feature type="region of interest" description="Disordered" evidence="2">
    <location>
        <begin position="202"/>
        <end position="227"/>
    </location>
</feature>
<feature type="region of interest" description="Disordered" evidence="2">
    <location>
        <begin position="375"/>
        <end position="395"/>
    </location>
</feature>
<evidence type="ECO:0000256" key="2">
    <source>
        <dbReference type="SAM" id="MobiDB-lite"/>
    </source>
</evidence>
<keyword evidence="1" id="KW-0175">Coiled coil</keyword>
<organism evidence="3">
    <name type="scientific">Graphocephala atropunctata</name>
    <dbReference type="NCBI Taxonomy" id="36148"/>
    <lineage>
        <taxon>Eukaryota</taxon>
        <taxon>Metazoa</taxon>
        <taxon>Ecdysozoa</taxon>
        <taxon>Arthropoda</taxon>
        <taxon>Hexapoda</taxon>
        <taxon>Insecta</taxon>
        <taxon>Pterygota</taxon>
        <taxon>Neoptera</taxon>
        <taxon>Paraneoptera</taxon>
        <taxon>Hemiptera</taxon>
        <taxon>Auchenorrhyncha</taxon>
        <taxon>Membracoidea</taxon>
        <taxon>Cicadellidae</taxon>
        <taxon>Cicadellinae</taxon>
        <taxon>Cicadellini</taxon>
        <taxon>Graphocephala</taxon>
    </lineage>
</organism>
<feature type="compositionally biased region" description="Basic and acidic residues" evidence="2">
    <location>
        <begin position="633"/>
        <end position="669"/>
    </location>
</feature>
<name>A0A1B6KG42_9HEMI</name>
<feature type="coiled-coil region" evidence="1">
    <location>
        <begin position="145"/>
        <end position="195"/>
    </location>
</feature>
<gene>
    <name evidence="3" type="ORF">g.22442</name>
</gene>
<evidence type="ECO:0000313" key="3">
    <source>
        <dbReference type="EMBL" id="JAT10389.1"/>
    </source>
</evidence>
<dbReference type="EMBL" id="GEBQ01029588">
    <property type="protein sequence ID" value="JAT10389.1"/>
    <property type="molecule type" value="Transcribed_RNA"/>
</dbReference>
<reference evidence="3" key="1">
    <citation type="submission" date="2015-11" db="EMBL/GenBank/DDBJ databases">
        <title>De novo transcriptome assembly of four potential Pierce s Disease insect vectors from Arizona vineyards.</title>
        <authorList>
            <person name="Tassone E.E."/>
        </authorList>
    </citation>
    <scope>NUCLEOTIDE SEQUENCE</scope>
</reference>
<feature type="region of interest" description="Disordered" evidence="2">
    <location>
        <begin position="625"/>
        <end position="669"/>
    </location>
</feature>
<protein>
    <submittedName>
        <fullName evidence="3">Uncharacterized protein</fullName>
    </submittedName>
</protein>
<proteinExistence type="predicted"/>
<evidence type="ECO:0000256" key="1">
    <source>
        <dbReference type="SAM" id="Coils"/>
    </source>
</evidence>